<comment type="caution">
    <text evidence="1">The sequence shown here is derived from an EMBL/GenBank/DDBJ whole genome shotgun (WGS) entry which is preliminary data.</text>
</comment>
<dbReference type="EMBL" id="BKCJ010598002">
    <property type="protein sequence ID" value="GFB30637.1"/>
    <property type="molecule type" value="Genomic_DNA"/>
</dbReference>
<protein>
    <submittedName>
        <fullName evidence="1">Uncharacterized protein</fullName>
    </submittedName>
</protein>
<gene>
    <name evidence="1" type="ORF">Tci_702608</name>
</gene>
<sequence length="184" mass="20873">QQQRSVEVLIIAMIVKPVYEPTLGNNYDFPCFDQPPQYHIDPSPSQDLDSHSYCMLLARENNRNLEEILRTHMPNSHVVPEGSDDYTEVTFDEDQCLCDHYTAPVTPPPLAYTPPPPCLATMEPLNTFLMRDECSVPIYSPPLPCTDDLEDVIVDIDLPLGEHLDTLSTGDREIDFNPSRDKKN</sequence>
<organism evidence="1">
    <name type="scientific">Tanacetum cinerariifolium</name>
    <name type="common">Dalmatian daisy</name>
    <name type="synonym">Chrysanthemum cinerariifolium</name>
    <dbReference type="NCBI Taxonomy" id="118510"/>
    <lineage>
        <taxon>Eukaryota</taxon>
        <taxon>Viridiplantae</taxon>
        <taxon>Streptophyta</taxon>
        <taxon>Embryophyta</taxon>
        <taxon>Tracheophyta</taxon>
        <taxon>Spermatophyta</taxon>
        <taxon>Magnoliopsida</taxon>
        <taxon>eudicotyledons</taxon>
        <taxon>Gunneridae</taxon>
        <taxon>Pentapetalae</taxon>
        <taxon>asterids</taxon>
        <taxon>campanulids</taxon>
        <taxon>Asterales</taxon>
        <taxon>Asteraceae</taxon>
        <taxon>Asteroideae</taxon>
        <taxon>Anthemideae</taxon>
        <taxon>Anthemidinae</taxon>
        <taxon>Tanacetum</taxon>
    </lineage>
</organism>
<reference evidence="1" key="1">
    <citation type="journal article" date="2019" name="Sci. Rep.">
        <title>Draft genome of Tanacetum cinerariifolium, the natural source of mosquito coil.</title>
        <authorList>
            <person name="Yamashiro T."/>
            <person name="Shiraishi A."/>
            <person name="Satake H."/>
            <person name="Nakayama K."/>
        </authorList>
    </citation>
    <scope>NUCLEOTIDE SEQUENCE</scope>
</reference>
<evidence type="ECO:0000313" key="1">
    <source>
        <dbReference type="EMBL" id="GFB30637.1"/>
    </source>
</evidence>
<dbReference type="AlphaFoldDB" id="A0A699LBU3"/>
<accession>A0A699LBU3</accession>
<feature type="non-terminal residue" evidence="1">
    <location>
        <position position="1"/>
    </location>
</feature>
<proteinExistence type="predicted"/>
<name>A0A699LBU3_TANCI</name>